<dbReference type="Ensembl" id="ENSELUT00000040629.3">
    <property type="protein sequence ID" value="ENSELUP00000018564.2"/>
    <property type="gene ID" value="ENSELUG00000018053.3"/>
</dbReference>
<dbReference type="PRINTS" id="PR00722">
    <property type="entry name" value="CHYMOTRYPSIN"/>
</dbReference>
<dbReference type="GO" id="GO:0004252">
    <property type="term" value="F:serine-type endopeptidase activity"/>
    <property type="evidence" value="ECO:0007669"/>
    <property type="project" value="InterPro"/>
</dbReference>
<dbReference type="OMA" id="MFCTEAS"/>
<dbReference type="GeneTree" id="ENSGT00940000157473"/>
<dbReference type="Gene3D" id="2.40.10.10">
    <property type="entry name" value="Trypsin-like serine proteases"/>
    <property type="match status" value="2"/>
</dbReference>
<evidence type="ECO:0000256" key="6">
    <source>
        <dbReference type="ARBA" id="ARBA00024195"/>
    </source>
</evidence>
<dbReference type="GO" id="GO:0006508">
    <property type="term" value="P:proteolysis"/>
    <property type="evidence" value="ECO:0007669"/>
    <property type="project" value="InterPro"/>
</dbReference>
<dbReference type="PANTHER" id="PTHR24256">
    <property type="entry name" value="TRYPTASE-RELATED"/>
    <property type="match status" value="1"/>
</dbReference>
<proteinExistence type="inferred from homology"/>
<evidence type="ECO:0000313" key="8">
    <source>
        <dbReference type="Ensembl" id="ENSELUP00000018564.2"/>
    </source>
</evidence>
<evidence type="ECO:0000256" key="3">
    <source>
        <dbReference type="ARBA" id="ARBA00022729"/>
    </source>
</evidence>
<protein>
    <recommendedName>
        <fullName evidence="7">Peptidase S1 domain-containing protein</fullName>
    </recommendedName>
</protein>
<reference evidence="8" key="3">
    <citation type="submission" date="2025-08" db="UniProtKB">
        <authorList>
            <consortium name="Ensembl"/>
        </authorList>
    </citation>
    <scope>IDENTIFICATION</scope>
</reference>
<evidence type="ECO:0000256" key="1">
    <source>
        <dbReference type="ARBA" id="ARBA00004613"/>
    </source>
</evidence>
<dbReference type="PROSITE" id="PS50240">
    <property type="entry name" value="TRYPSIN_DOM"/>
    <property type="match status" value="1"/>
</dbReference>
<name>A0A3P8YPN3_ESOLU</name>
<evidence type="ECO:0000256" key="2">
    <source>
        <dbReference type="ARBA" id="ARBA00022525"/>
    </source>
</evidence>
<dbReference type="STRING" id="8010.ENSELUP00000018564"/>
<dbReference type="SMART" id="SM00020">
    <property type="entry name" value="Tryp_SPc"/>
    <property type="match status" value="1"/>
</dbReference>
<dbReference type="InParanoid" id="A0A3P8YPN3"/>
<keyword evidence="5" id="KW-0325">Glycoprotein</keyword>
<keyword evidence="4" id="KW-1015">Disulfide bond</keyword>
<dbReference type="InterPro" id="IPR001254">
    <property type="entry name" value="Trypsin_dom"/>
</dbReference>
<evidence type="ECO:0000259" key="7">
    <source>
        <dbReference type="PROSITE" id="PS50240"/>
    </source>
</evidence>
<evidence type="ECO:0000256" key="5">
    <source>
        <dbReference type="ARBA" id="ARBA00023180"/>
    </source>
</evidence>
<sequence length="371" mass="41314">MSWHSPIFHNEVDFRNYNQNSVPIKTPIGGQTRNELSSTDIRPLSNKSLSRGEIAQRVLTDIFIKMWLPLVVLLIFSYVYLEDAQVVHNSGHVTESLRSRRMIGGLLSPHVPWQAMVYLNDSILDGGFAGGALISDRWVLTAGRNLFVRKSREHTQGKKPIIPKVFLGITRYDQANASKEVSVEKVVLHPGFQNKSDWDNDLALIQLKEPVPMNKDVMSIPLPGRGQDLVEEAGVEGIITGWGWGVSFTPAKSLKHIVVPVASHSSCMEEYIKKGQLTSKPMVDENMFCTEASEFNENVCFGDGGGALAVQDPKDGSVYAAGILSFDKTCGVEKYAVYMKLSAYMPWINSVLRGDCEKSDRFRSNLISKMF</sequence>
<organism evidence="8 9">
    <name type="scientific">Esox lucius</name>
    <name type="common">Northern pike</name>
    <dbReference type="NCBI Taxonomy" id="8010"/>
    <lineage>
        <taxon>Eukaryota</taxon>
        <taxon>Metazoa</taxon>
        <taxon>Chordata</taxon>
        <taxon>Craniata</taxon>
        <taxon>Vertebrata</taxon>
        <taxon>Euteleostomi</taxon>
        <taxon>Actinopterygii</taxon>
        <taxon>Neopterygii</taxon>
        <taxon>Teleostei</taxon>
        <taxon>Protacanthopterygii</taxon>
        <taxon>Esociformes</taxon>
        <taxon>Esocidae</taxon>
        <taxon>Esox</taxon>
    </lineage>
</organism>
<dbReference type="InterPro" id="IPR051487">
    <property type="entry name" value="Ser/Thr_Proteases_Immune/Dev"/>
</dbReference>
<reference evidence="8" key="2">
    <citation type="submission" date="2020-02" db="EMBL/GenBank/DDBJ databases">
        <title>Esox lucius (northern pike) genome, fEsoLuc1, primary haplotype.</title>
        <authorList>
            <person name="Myers G."/>
            <person name="Karagic N."/>
            <person name="Meyer A."/>
            <person name="Pippel M."/>
            <person name="Reichard M."/>
            <person name="Winkler S."/>
            <person name="Tracey A."/>
            <person name="Sims Y."/>
            <person name="Howe K."/>
            <person name="Rhie A."/>
            <person name="Formenti G."/>
            <person name="Durbin R."/>
            <person name="Fedrigo O."/>
            <person name="Jarvis E.D."/>
        </authorList>
    </citation>
    <scope>NUCLEOTIDE SEQUENCE [LARGE SCALE GENOMIC DNA]</scope>
</reference>
<reference evidence="9" key="1">
    <citation type="journal article" date="2014" name="PLoS ONE">
        <title>The genome and linkage map of the northern pike (Esox lucius): conserved synteny revealed between the salmonid sister group and the Neoteleostei.</title>
        <authorList>
            <person name="Rondeau E.B."/>
            <person name="Minkley D.R."/>
            <person name="Leong J.S."/>
            <person name="Messmer A.M."/>
            <person name="Jantzen J.R."/>
            <person name="von Schalburg K.R."/>
            <person name="Lemon C."/>
            <person name="Bird N.H."/>
            <person name="Koop B.F."/>
        </authorList>
    </citation>
    <scope>NUCLEOTIDE SEQUENCE</scope>
</reference>
<dbReference type="Pfam" id="PF00089">
    <property type="entry name" value="Trypsin"/>
    <property type="match status" value="1"/>
</dbReference>
<dbReference type="InterPro" id="IPR043504">
    <property type="entry name" value="Peptidase_S1_PA_chymotrypsin"/>
</dbReference>
<dbReference type="CDD" id="cd00190">
    <property type="entry name" value="Tryp_SPc"/>
    <property type="match status" value="1"/>
</dbReference>
<accession>A0A3P8YPN3</accession>
<feature type="domain" description="Peptidase S1" evidence="7">
    <location>
        <begin position="102"/>
        <end position="353"/>
    </location>
</feature>
<comment type="similarity">
    <text evidence="6">Belongs to the peptidase S1 family. CLIP subfamily.</text>
</comment>
<dbReference type="FunFam" id="2.40.10.10:FF:000054">
    <property type="entry name" value="Complement C1r subcomponent"/>
    <property type="match status" value="1"/>
</dbReference>
<dbReference type="GO" id="GO:0005576">
    <property type="term" value="C:extracellular region"/>
    <property type="evidence" value="ECO:0007669"/>
    <property type="project" value="UniProtKB-SubCell"/>
</dbReference>
<comment type="subcellular location">
    <subcellularLocation>
        <location evidence="1">Secreted</location>
    </subcellularLocation>
</comment>
<evidence type="ECO:0000313" key="9">
    <source>
        <dbReference type="Proteomes" id="UP000265140"/>
    </source>
</evidence>
<reference evidence="8" key="4">
    <citation type="submission" date="2025-09" db="UniProtKB">
        <authorList>
            <consortium name="Ensembl"/>
        </authorList>
    </citation>
    <scope>IDENTIFICATION</scope>
</reference>
<dbReference type="AlphaFoldDB" id="A0A3P8YPN3"/>
<keyword evidence="2" id="KW-0964">Secreted</keyword>
<evidence type="ECO:0000256" key="4">
    <source>
        <dbReference type="ARBA" id="ARBA00023157"/>
    </source>
</evidence>
<dbReference type="InterPro" id="IPR001314">
    <property type="entry name" value="Peptidase_S1A"/>
</dbReference>
<dbReference type="InterPro" id="IPR009003">
    <property type="entry name" value="Peptidase_S1_PA"/>
</dbReference>
<keyword evidence="3" id="KW-0732">Signal</keyword>
<dbReference type="Proteomes" id="UP000265140">
    <property type="component" value="Chromosome 2"/>
</dbReference>
<dbReference type="Bgee" id="ENSELUG00000018053">
    <property type="expression patterns" value="Expressed in liver and 9 other cell types or tissues"/>
</dbReference>
<keyword evidence="9" id="KW-1185">Reference proteome</keyword>
<dbReference type="SUPFAM" id="SSF50494">
    <property type="entry name" value="Trypsin-like serine proteases"/>
    <property type="match status" value="1"/>
</dbReference>